<accession>A0A2H0UG61</accession>
<keyword evidence="1" id="KW-1133">Transmembrane helix</keyword>
<evidence type="ECO:0000313" key="3">
    <source>
        <dbReference type="Proteomes" id="UP000229315"/>
    </source>
</evidence>
<keyword evidence="1" id="KW-0472">Membrane</keyword>
<dbReference type="EMBL" id="PFBH01000005">
    <property type="protein sequence ID" value="PIR85387.1"/>
    <property type="molecule type" value="Genomic_DNA"/>
</dbReference>
<name>A0A2H0UG61_9BACT</name>
<comment type="caution">
    <text evidence="2">The sequence shown here is derived from an EMBL/GenBank/DDBJ whole genome shotgun (WGS) entry which is preliminary data.</text>
</comment>
<sequence length="88" mass="9969">MKRVLSDIIGVLCIGVGLLLFPLPIPLGAIFIAFGCAVLIFTEKQVRDVVRELREKSKKVDKVTHWAQKHLPKEFSEKLKETEPKGDR</sequence>
<proteinExistence type="predicted"/>
<dbReference type="Proteomes" id="UP000229315">
    <property type="component" value="Unassembled WGS sequence"/>
</dbReference>
<feature type="transmembrane region" description="Helical" evidence="1">
    <location>
        <begin position="12"/>
        <end position="41"/>
    </location>
</feature>
<organism evidence="2 3">
    <name type="scientific">Candidatus Kaiserbacteria bacterium CG10_big_fil_rev_8_21_14_0_10_45_20</name>
    <dbReference type="NCBI Taxonomy" id="1974607"/>
    <lineage>
        <taxon>Bacteria</taxon>
        <taxon>Candidatus Kaiseribacteriota</taxon>
    </lineage>
</organism>
<dbReference type="AlphaFoldDB" id="A0A2H0UG61"/>
<gene>
    <name evidence="2" type="ORF">COU15_00990</name>
</gene>
<protein>
    <submittedName>
        <fullName evidence="2">Uncharacterized protein</fullName>
    </submittedName>
</protein>
<reference evidence="3" key="1">
    <citation type="submission" date="2017-09" db="EMBL/GenBank/DDBJ databases">
        <title>Depth-based differentiation of microbial function through sediment-hosted aquifers and enrichment of novel symbionts in the deep terrestrial subsurface.</title>
        <authorList>
            <person name="Probst A.J."/>
            <person name="Ladd B."/>
            <person name="Jarett J.K."/>
            <person name="Geller-Mcgrath D.E."/>
            <person name="Sieber C.M.K."/>
            <person name="Emerson J.B."/>
            <person name="Anantharaman K."/>
            <person name="Thomas B.C."/>
            <person name="Malmstrom R."/>
            <person name="Stieglmeier M."/>
            <person name="Klingl A."/>
            <person name="Woyke T."/>
            <person name="Ryan C.M."/>
            <person name="Banfield J.F."/>
        </authorList>
    </citation>
    <scope>NUCLEOTIDE SEQUENCE [LARGE SCALE GENOMIC DNA]</scope>
</reference>
<evidence type="ECO:0000313" key="2">
    <source>
        <dbReference type="EMBL" id="PIR85387.1"/>
    </source>
</evidence>
<evidence type="ECO:0000256" key="1">
    <source>
        <dbReference type="SAM" id="Phobius"/>
    </source>
</evidence>
<keyword evidence="1" id="KW-0812">Transmembrane</keyword>